<dbReference type="PANTHER" id="PTHR44520">
    <property type="entry name" value="RESPONSE REGULATOR RCP1-RELATED"/>
    <property type="match status" value="1"/>
</dbReference>
<protein>
    <recommendedName>
        <fullName evidence="2">Response regulatory domain-containing protein</fullName>
    </recommendedName>
</protein>
<dbReference type="Proteomes" id="UP000076661">
    <property type="component" value="Unassembled WGS sequence"/>
</dbReference>
<dbReference type="InterPro" id="IPR011006">
    <property type="entry name" value="CheY-like_superfamily"/>
</dbReference>
<dbReference type="SMART" id="SM00448">
    <property type="entry name" value="REC"/>
    <property type="match status" value="1"/>
</dbReference>
<evidence type="ECO:0000313" key="4">
    <source>
        <dbReference type="Proteomes" id="UP000076661"/>
    </source>
</evidence>
<dbReference type="PATRIC" id="fig|1365257.3.peg.2084"/>
<gene>
    <name evidence="3" type="ORF">N478_02470</name>
</gene>
<comment type="caution">
    <text evidence="3">The sequence shown here is derived from an EMBL/GenBank/DDBJ whole genome shotgun (WGS) entry which is preliminary data.</text>
</comment>
<feature type="modified residue" description="4-aspartylphosphate" evidence="1">
    <location>
        <position position="64"/>
    </location>
</feature>
<proteinExistence type="predicted"/>
<dbReference type="PROSITE" id="PS50110">
    <property type="entry name" value="RESPONSE_REGULATORY"/>
    <property type="match status" value="1"/>
</dbReference>
<reference evidence="3 4" key="1">
    <citation type="submission" date="2013-07" db="EMBL/GenBank/DDBJ databases">
        <title>Comparative Genomic and Metabolomic Analysis of Twelve Strains of Pseudoalteromonas luteoviolacea.</title>
        <authorList>
            <person name="Vynne N.G."/>
            <person name="Mansson M."/>
            <person name="Gram L."/>
        </authorList>
    </citation>
    <scope>NUCLEOTIDE SEQUENCE [LARGE SCALE GENOMIC DNA]</scope>
    <source>
        <strain evidence="3 4">S4060-1</strain>
    </source>
</reference>
<dbReference type="InterPro" id="IPR052893">
    <property type="entry name" value="TCS_response_regulator"/>
</dbReference>
<dbReference type="PANTHER" id="PTHR44520:SF1">
    <property type="entry name" value="TWO-COMPONENT SYSTEM REGULATORY PROTEIN"/>
    <property type="match status" value="1"/>
</dbReference>
<name>A0A162BSG4_9GAMM</name>
<dbReference type="AlphaFoldDB" id="A0A162BSG4"/>
<keyword evidence="1" id="KW-0597">Phosphoprotein</keyword>
<evidence type="ECO:0000256" key="1">
    <source>
        <dbReference type="PROSITE-ProRule" id="PRU00169"/>
    </source>
</evidence>
<sequence>MKDSKLILIVEDSDDDFYATLRAFKRDGNLSNPLQRCEDGQEALDYLKTPWSDEHLKPAIILLDLNLPGLDGRHVLKKIKQDKRLCNIPVVVLTTSNDEKDIEECYELGANTYIQKPVKLDSLFEAIQKLKDYWFQIAILPKGD</sequence>
<dbReference type="CDD" id="cd17557">
    <property type="entry name" value="REC_Rcp-like"/>
    <property type="match status" value="1"/>
</dbReference>
<dbReference type="GO" id="GO:0000160">
    <property type="term" value="P:phosphorelay signal transduction system"/>
    <property type="evidence" value="ECO:0007669"/>
    <property type="project" value="InterPro"/>
</dbReference>
<dbReference type="InterPro" id="IPR001789">
    <property type="entry name" value="Sig_transdc_resp-reg_receiver"/>
</dbReference>
<dbReference type="SUPFAM" id="SSF52172">
    <property type="entry name" value="CheY-like"/>
    <property type="match status" value="1"/>
</dbReference>
<dbReference type="EMBL" id="AUXX01000012">
    <property type="protein sequence ID" value="KZN67643.1"/>
    <property type="molecule type" value="Genomic_DNA"/>
</dbReference>
<dbReference type="Gene3D" id="3.40.50.2300">
    <property type="match status" value="1"/>
</dbReference>
<dbReference type="RefSeq" id="WP_063375047.1">
    <property type="nucleotide sequence ID" value="NZ_AUXX01000012.1"/>
</dbReference>
<feature type="domain" description="Response regulatory" evidence="2">
    <location>
        <begin position="6"/>
        <end position="131"/>
    </location>
</feature>
<dbReference type="Pfam" id="PF00072">
    <property type="entry name" value="Response_reg"/>
    <property type="match status" value="1"/>
</dbReference>
<accession>A0A162BSG4</accession>
<organism evidence="3 4">
    <name type="scientific">Pseudoalteromonas luteoviolacea S4060-1</name>
    <dbReference type="NCBI Taxonomy" id="1365257"/>
    <lineage>
        <taxon>Bacteria</taxon>
        <taxon>Pseudomonadati</taxon>
        <taxon>Pseudomonadota</taxon>
        <taxon>Gammaproteobacteria</taxon>
        <taxon>Alteromonadales</taxon>
        <taxon>Pseudoalteromonadaceae</taxon>
        <taxon>Pseudoalteromonas</taxon>
    </lineage>
</organism>
<evidence type="ECO:0000313" key="3">
    <source>
        <dbReference type="EMBL" id="KZN67643.1"/>
    </source>
</evidence>
<evidence type="ECO:0000259" key="2">
    <source>
        <dbReference type="PROSITE" id="PS50110"/>
    </source>
</evidence>